<dbReference type="PATRIC" id="fig|1126211.3.peg.4060"/>
<gene>
    <name evidence="1" type="ORF">MUS_4271</name>
</gene>
<evidence type="ECO:0000313" key="1">
    <source>
        <dbReference type="EMBL" id="AFJ64104.1"/>
    </source>
</evidence>
<protein>
    <submittedName>
        <fullName evidence="1">Uncharacterized protein</fullName>
    </submittedName>
</protein>
<name>I2CBT0_BACAY</name>
<dbReference type="KEGG" id="bqy:MUS_4271"/>
<proteinExistence type="predicted"/>
<dbReference type="AlphaFoldDB" id="I2CBT0"/>
<accession>I2CBT0</accession>
<dbReference type="Proteomes" id="UP000002878">
    <property type="component" value="Chromosome"/>
</dbReference>
<evidence type="ECO:0000313" key="2">
    <source>
        <dbReference type="Proteomes" id="UP000002878"/>
    </source>
</evidence>
<reference evidence="1 2" key="1">
    <citation type="journal article" date="2012" name="J. Biotechnol.">
        <title>Genome sequence of the plant growth promoting strain Bacillus amyloliquefaciens subsp. plantarum B9601-Y2 and expression of mersacidin and other secondary metabolites.</title>
        <authorList>
            <person name="He P."/>
            <person name="Hao K."/>
            <person name="Blom J."/>
            <person name="Ruckert C."/>
            <person name="Vater J."/>
            <person name="Mao Z."/>
            <person name="Wu Y."/>
            <person name="Hou M."/>
            <person name="He P."/>
            <person name="He Y."/>
            <person name="Borriss R."/>
        </authorList>
    </citation>
    <scope>NUCLEOTIDE SEQUENCE [LARGE SCALE GENOMIC DNA]</scope>
    <source>
        <strain evidence="1">Y2</strain>
    </source>
</reference>
<sequence length="39" mass="4589">MPFKPWQIALAAVFVPFSKKTFERLSARLYNVFPACWNL</sequence>
<organism evidence="1 2">
    <name type="scientific">Bacillus amyloliquefaciens (strain Y2)</name>
    <name type="common">Bacillus amyloliquefaciens subsp. plantarum (strain B9601-Y2)</name>
    <dbReference type="NCBI Taxonomy" id="1155777"/>
    <lineage>
        <taxon>Bacteria</taxon>
        <taxon>Bacillati</taxon>
        <taxon>Bacillota</taxon>
        <taxon>Bacilli</taxon>
        <taxon>Bacillales</taxon>
        <taxon>Bacillaceae</taxon>
        <taxon>Bacillus</taxon>
        <taxon>Bacillus amyloliquefaciens group</taxon>
    </lineage>
</organism>
<dbReference type="EMBL" id="CP003332">
    <property type="protein sequence ID" value="AFJ64104.1"/>
    <property type="molecule type" value="Genomic_DNA"/>
</dbReference>
<dbReference type="HOGENOM" id="CLU_3304126_0_0_9"/>